<gene>
    <name evidence="20" type="ORF">COU10_02375</name>
</gene>
<dbReference type="InterPro" id="IPR050396">
    <property type="entry name" value="Glycosyltr_51/Transpeptidase"/>
</dbReference>
<dbReference type="GO" id="GO:0005886">
    <property type="term" value="C:plasma membrane"/>
    <property type="evidence" value="ECO:0007669"/>
    <property type="project" value="UniProtKB-SubCell"/>
</dbReference>
<evidence type="ECO:0000256" key="7">
    <source>
        <dbReference type="ARBA" id="ARBA00022676"/>
    </source>
</evidence>
<keyword evidence="17" id="KW-0812">Transmembrane</keyword>
<sequence length="750" mass="82893">MFAFRLKLAYHKKMRPGKKKHNILRKTLLAISGLFALGVVSLLILIFITLKSLPSLDLLEAQQIPESTKIYDRTGEILIYELYGDERRTVIPLSDIPDFVKQSTVAIEDDTFYQHSGLNFKALLRAVIKNIRTGSRGQGGSTITQQLAKNVFLSNEKTFTRKFKELILTYKLEKSFSKDRILELYLNEIPYGGATYGIEAASQSFFSKSAKDLTLAEAALLASLPQAPSYYSPWGSHVDGLLSRKNTVLRKMYELGHISGEEMLSAQNEELKFGRLENLSLAPHFVLEIKEYLENTYGEDFVKRSGLQIITTLDVDLQKAAEEAVSAGAERNARLYNGTNGALVAQDAKTGQILALVGSRDYFDSEVDGQYNVATQGLRQPGSTLKPFAYLTALKMGYPDSTVLFDVKTQFSTDLANIYQPENFDGIFRGPVSFRTALSQSINVPAVKTLYLVGIENLLQTLQDFGISTLNDPRRYGLSLVLGGGEVRLIELVGAYSVLAQEGIYHAQHTILKVETRDGQILEEYKDQFKKVIEPRYPQIINDILSDVQARSGLFHSSLSLTVFPGHDVALKTGTTNDYRDAWAVGYTPSLVVGVWAGNNDNTQMQQQGGSILAAVPMLSAFLDQALRSRSPEAFSAPQPTVSPKPMLNGSHTATYTDGVNFYPQIHNILYYVNRSDPAGTQPINPSRDSQFAGWEAAVVNWATINIPGFVPGFNYNQPLPIGAYLAPPPTAPPPPIESLVDQTQTILSQ</sequence>
<dbReference type="GO" id="GO:0071555">
    <property type="term" value="P:cell wall organization"/>
    <property type="evidence" value="ECO:0007669"/>
    <property type="project" value="UniProtKB-KW"/>
</dbReference>
<organism evidence="20 21">
    <name type="scientific">Candidatus Harrisonbacteria bacterium CG10_big_fil_rev_8_21_14_0_10_45_28</name>
    <dbReference type="NCBI Taxonomy" id="1974586"/>
    <lineage>
        <taxon>Bacteria</taxon>
        <taxon>Candidatus Harrisoniibacteriota</taxon>
    </lineage>
</organism>
<dbReference type="FunFam" id="1.10.3810.10:FF:000001">
    <property type="entry name" value="Penicillin-binding protein 1A"/>
    <property type="match status" value="1"/>
</dbReference>
<evidence type="ECO:0000256" key="10">
    <source>
        <dbReference type="ARBA" id="ARBA00022960"/>
    </source>
</evidence>
<evidence type="ECO:0000256" key="4">
    <source>
        <dbReference type="ARBA" id="ARBA00022475"/>
    </source>
</evidence>
<dbReference type="GO" id="GO:0006508">
    <property type="term" value="P:proteolysis"/>
    <property type="evidence" value="ECO:0007669"/>
    <property type="project" value="UniProtKB-KW"/>
</dbReference>
<dbReference type="Gene3D" id="3.40.710.10">
    <property type="entry name" value="DD-peptidase/beta-lactamase superfamily"/>
    <property type="match status" value="1"/>
</dbReference>
<feature type="domain" description="Glycosyl transferase family 51" evidence="19">
    <location>
        <begin position="80"/>
        <end position="252"/>
    </location>
</feature>
<protein>
    <submittedName>
        <fullName evidence="20">Penicillin-binding protein</fullName>
    </submittedName>
</protein>
<dbReference type="Proteomes" id="UP000230903">
    <property type="component" value="Unassembled WGS sequence"/>
</dbReference>
<dbReference type="GO" id="GO:0008658">
    <property type="term" value="F:penicillin binding"/>
    <property type="evidence" value="ECO:0007669"/>
    <property type="project" value="InterPro"/>
</dbReference>
<dbReference type="InterPro" id="IPR012338">
    <property type="entry name" value="Beta-lactam/transpept-like"/>
</dbReference>
<keyword evidence="9" id="KW-0378">Hydrolase</keyword>
<dbReference type="Pfam" id="PF00912">
    <property type="entry name" value="Transgly"/>
    <property type="match status" value="1"/>
</dbReference>
<keyword evidence="10" id="KW-0133">Cell shape</keyword>
<evidence type="ECO:0000259" key="19">
    <source>
        <dbReference type="Pfam" id="PF00912"/>
    </source>
</evidence>
<feature type="domain" description="Penicillin-binding protein transpeptidase" evidence="18">
    <location>
        <begin position="341"/>
        <end position="614"/>
    </location>
</feature>
<evidence type="ECO:0000256" key="1">
    <source>
        <dbReference type="ARBA" id="ARBA00004236"/>
    </source>
</evidence>
<keyword evidence="4" id="KW-1003">Cell membrane</keyword>
<reference evidence="21" key="1">
    <citation type="submission" date="2017-09" db="EMBL/GenBank/DDBJ databases">
        <title>Depth-based differentiation of microbial function through sediment-hosted aquifers and enrichment of novel symbionts in the deep terrestrial subsurface.</title>
        <authorList>
            <person name="Probst A.J."/>
            <person name="Ladd B."/>
            <person name="Jarett J.K."/>
            <person name="Geller-Mcgrath D.E."/>
            <person name="Sieber C.M.K."/>
            <person name="Emerson J.B."/>
            <person name="Anantharaman K."/>
            <person name="Thomas B.C."/>
            <person name="Malmstrom R."/>
            <person name="Stieglmeier M."/>
            <person name="Klingl A."/>
            <person name="Woyke T."/>
            <person name="Ryan C.M."/>
            <person name="Banfield J.F."/>
        </authorList>
    </citation>
    <scope>NUCLEOTIDE SEQUENCE [LARGE SCALE GENOMIC DNA]</scope>
</reference>
<dbReference type="InterPro" id="IPR001460">
    <property type="entry name" value="PCN-bd_Tpept"/>
</dbReference>
<evidence type="ECO:0000256" key="8">
    <source>
        <dbReference type="ARBA" id="ARBA00022679"/>
    </source>
</evidence>
<comment type="similarity">
    <text evidence="3">In the N-terminal section; belongs to the glycosyltransferase 51 family.</text>
</comment>
<evidence type="ECO:0000256" key="6">
    <source>
        <dbReference type="ARBA" id="ARBA00022670"/>
    </source>
</evidence>
<dbReference type="Pfam" id="PF00905">
    <property type="entry name" value="Transpeptidase"/>
    <property type="match status" value="1"/>
</dbReference>
<dbReference type="AlphaFoldDB" id="A0A2H0UN65"/>
<keyword evidence="14" id="KW-0961">Cell wall biogenesis/degradation</keyword>
<dbReference type="NCBIfam" id="TIGR02074">
    <property type="entry name" value="PBP_1a_fam"/>
    <property type="match status" value="1"/>
</dbReference>
<evidence type="ECO:0000256" key="15">
    <source>
        <dbReference type="ARBA" id="ARBA00034000"/>
    </source>
</evidence>
<name>A0A2H0UN65_9BACT</name>
<dbReference type="GO" id="GO:0009002">
    <property type="term" value="F:serine-type D-Ala-D-Ala carboxypeptidase activity"/>
    <property type="evidence" value="ECO:0007669"/>
    <property type="project" value="UniProtKB-EC"/>
</dbReference>
<accession>A0A2H0UN65</accession>
<dbReference type="SUPFAM" id="SSF56601">
    <property type="entry name" value="beta-lactamase/transpeptidase-like"/>
    <property type="match status" value="1"/>
</dbReference>
<keyword evidence="7" id="KW-0328">Glycosyltransferase</keyword>
<proteinExistence type="inferred from homology"/>
<evidence type="ECO:0000313" key="20">
    <source>
        <dbReference type="EMBL" id="PIR87862.1"/>
    </source>
</evidence>
<comment type="subcellular location">
    <subcellularLocation>
        <location evidence="1">Cell membrane</location>
    </subcellularLocation>
</comment>
<evidence type="ECO:0000256" key="14">
    <source>
        <dbReference type="ARBA" id="ARBA00023316"/>
    </source>
</evidence>
<evidence type="ECO:0000256" key="17">
    <source>
        <dbReference type="SAM" id="Phobius"/>
    </source>
</evidence>
<dbReference type="InterPro" id="IPR023346">
    <property type="entry name" value="Lysozyme-like_dom_sf"/>
</dbReference>
<evidence type="ECO:0000256" key="12">
    <source>
        <dbReference type="ARBA" id="ARBA00023136"/>
    </source>
</evidence>
<keyword evidence="17" id="KW-1133">Transmembrane helix</keyword>
<dbReference type="Gene3D" id="1.10.3810.10">
    <property type="entry name" value="Biosynthetic peptidoglycan transglycosylase-like"/>
    <property type="match status" value="1"/>
</dbReference>
<dbReference type="EMBL" id="PFBC01000037">
    <property type="protein sequence ID" value="PIR87862.1"/>
    <property type="molecule type" value="Genomic_DNA"/>
</dbReference>
<keyword evidence="6" id="KW-0645">Protease</keyword>
<dbReference type="GO" id="GO:0030288">
    <property type="term" value="C:outer membrane-bounded periplasmic space"/>
    <property type="evidence" value="ECO:0007669"/>
    <property type="project" value="TreeGrafter"/>
</dbReference>
<evidence type="ECO:0000259" key="18">
    <source>
        <dbReference type="Pfam" id="PF00905"/>
    </source>
</evidence>
<keyword evidence="8" id="KW-0808">Transferase</keyword>
<feature type="transmembrane region" description="Helical" evidence="17">
    <location>
        <begin position="28"/>
        <end position="50"/>
    </location>
</feature>
<evidence type="ECO:0000256" key="16">
    <source>
        <dbReference type="ARBA" id="ARBA00049902"/>
    </source>
</evidence>
<evidence type="ECO:0000256" key="2">
    <source>
        <dbReference type="ARBA" id="ARBA00007090"/>
    </source>
</evidence>
<evidence type="ECO:0000313" key="21">
    <source>
        <dbReference type="Proteomes" id="UP000230903"/>
    </source>
</evidence>
<keyword evidence="13" id="KW-0511">Multifunctional enzyme</keyword>
<comment type="similarity">
    <text evidence="2">In the C-terminal section; belongs to the transpeptidase family.</text>
</comment>
<keyword evidence="12 17" id="KW-0472">Membrane</keyword>
<dbReference type="GO" id="GO:0008360">
    <property type="term" value="P:regulation of cell shape"/>
    <property type="evidence" value="ECO:0007669"/>
    <property type="project" value="UniProtKB-KW"/>
</dbReference>
<dbReference type="SUPFAM" id="SSF53955">
    <property type="entry name" value="Lysozyme-like"/>
    <property type="match status" value="1"/>
</dbReference>
<evidence type="ECO:0000256" key="9">
    <source>
        <dbReference type="ARBA" id="ARBA00022801"/>
    </source>
</evidence>
<comment type="catalytic activity">
    <reaction evidence="16">
        <text>[GlcNAc-(1-&gt;4)-Mur2Ac(oyl-L-Ala-gamma-D-Glu-L-Lys-D-Ala-D-Ala)](n)-di-trans,octa-cis-undecaprenyl diphosphate + beta-D-GlcNAc-(1-&gt;4)-Mur2Ac(oyl-L-Ala-gamma-D-Glu-L-Lys-D-Ala-D-Ala)-di-trans,octa-cis-undecaprenyl diphosphate = [GlcNAc-(1-&gt;4)-Mur2Ac(oyl-L-Ala-gamma-D-Glu-L-Lys-D-Ala-D-Ala)](n+1)-di-trans,octa-cis-undecaprenyl diphosphate + di-trans,octa-cis-undecaprenyl diphosphate + H(+)</text>
        <dbReference type="Rhea" id="RHEA:23708"/>
        <dbReference type="Rhea" id="RHEA-COMP:9602"/>
        <dbReference type="Rhea" id="RHEA-COMP:9603"/>
        <dbReference type="ChEBI" id="CHEBI:15378"/>
        <dbReference type="ChEBI" id="CHEBI:58405"/>
        <dbReference type="ChEBI" id="CHEBI:60033"/>
        <dbReference type="ChEBI" id="CHEBI:78435"/>
        <dbReference type="EC" id="2.4.99.28"/>
    </reaction>
</comment>
<evidence type="ECO:0000256" key="5">
    <source>
        <dbReference type="ARBA" id="ARBA00022645"/>
    </source>
</evidence>
<evidence type="ECO:0000256" key="13">
    <source>
        <dbReference type="ARBA" id="ARBA00023268"/>
    </source>
</evidence>
<dbReference type="PANTHER" id="PTHR32282:SF11">
    <property type="entry name" value="PENICILLIN-BINDING PROTEIN 1B"/>
    <property type="match status" value="1"/>
</dbReference>
<dbReference type="InterPro" id="IPR001264">
    <property type="entry name" value="Glyco_trans_51"/>
</dbReference>
<comment type="catalytic activity">
    <reaction evidence="15">
        <text>Preferential cleavage: (Ac)2-L-Lys-D-Ala-|-D-Ala. Also transpeptidation of peptidyl-alanyl moieties that are N-acyl substituents of D-alanine.</text>
        <dbReference type="EC" id="3.4.16.4"/>
    </reaction>
</comment>
<dbReference type="GO" id="GO:0008955">
    <property type="term" value="F:peptidoglycan glycosyltransferase activity"/>
    <property type="evidence" value="ECO:0007669"/>
    <property type="project" value="UniProtKB-EC"/>
</dbReference>
<dbReference type="GO" id="GO:0009252">
    <property type="term" value="P:peptidoglycan biosynthetic process"/>
    <property type="evidence" value="ECO:0007669"/>
    <property type="project" value="UniProtKB-KW"/>
</dbReference>
<dbReference type="PANTHER" id="PTHR32282">
    <property type="entry name" value="BINDING PROTEIN TRANSPEPTIDASE, PUTATIVE-RELATED"/>
    <property type="match status" value="1"/>
</dbReference>
<evidence type="ECO:0000256" key="3">
    <source>
        <dbReference type="ARBA" id="ARBA00007739"/>
    </source>
</evidence>
<dbReference type="InterPro" id="IPR036950">
    <property type="entry name" value="PBP_transglycosylase"/>
</dbReference>
<keyword evidence="5" id="KW-0121">Carboxypeptidase</keyword>
<comment type="caution">
    <text evidence="20">The sequence shown here is derived from an EMBL/GenBank/DDBJ whole genome shotgun (WGS) entry which is preliminary data.</text>
</comment>
<keyword evidence="11" id="KW-0573">Peptidoglycan synthesis</keyword>
<evidence type="ECO:0000256" key="11">
    <source>
        <dbReference type="ARBA" id="ARBA00022984"/>
    </source>
</evidence>